<gene>
    <name evidence="2" type="ORF">HLB09_03215</name>
</gene>
<feature type="transmembrane region" description="Helical" evidence="1">
    <location>
        <begin position="44"/>
        <end position="63"/>
    </location>
</feature>
<evidence type="ECO:0000313" key="3">
    <source>
        <dbReference type="Proteomes" id="UP000555552"/>
    </source>
</evidence>
<keyword evidence="1" id="KW-0812">Transmembrane</keyword>
<evidence type="ECO:0000313" key="2">
    <source>
        <dbReference type="EMBL" id="NNH22111.1"/>
    </source>
</evidence>
<comment type="caution">
    <text evidence="2">The sequence shown here is derived from an EMBL/GenBank/DDBJ whole genome shotgun (WGS) entry which is preliminary data.</text>
</comment>
<name>A0A849BHS3_9ACTN</name>
<keyword evidence="1" id="KW-1133">Transmembrane helix</keyword>
<evidence type="ECO:0008006" key="4">
    <source>
        <dbReference type="Google" id="ProtNLM"/>
    </source>
</evidence>
<proteinExistence type="predicted"/>
<dbReference type="RefSeq" id="WP_171201965.1">
    <property type="nucleotide sequence ID" value="NZ_JABEMA010000020.1"/>
</dbReference>
<evidence type="ECO:0000256" key="1">
    <source>
        <dbReference type="SAM" id="Phobius"/>
    </source>
</evidence>
<sequence>MSQHDRGTRPVRLVSWRHRLTVAAPCLLITLAALMALVEAPDGYDWLGASFAAVFAVLTVRALRLGVAVSDVTITDHALLWTPRYRLAEVQRIRSESFDWYLVAASYAPSKKHRQAVLYLTHDRRRRVRSVALGGRRTADLVNLVFDEHVAPRGRSAQARGQ</sequence>
<dbReference type="AlphaFoldDB" id="A0A849BHS3"/>
<reference evidence="2 3" key="1">
    <citation type="submission" date="2020-05" db="EMBL/GenBank/DDBJ databases">
        <title>MicrobeNet Type strains.</title>
        <authorList>
            <person name="Nicholson A.C."/>
        </authorList>
    </citation>
    <scope>NUCLEOTIDE SEQUENCE [LARGE SCALE GENOMIC DNA]</scope>
    <source>
        <strain evidence="2 3">JCM 14547</strain>
    </source>
</reference>
<keyword evidence="3" id="KW-1185">Reference proteome</keyword>
<dbReference type="Proteomes" id="UP000555552">
    <property type="component" value="Unassembled WGS sequence"/>
</dbReference>
<accession>A0A849BHS3</accession>
<keyword evidence="1" id="KW-0472">Membrane</keyword>
<feature type="transmembrane region" description="Helical" evidence="1">
    <location>
        <begin position="20"/>
        <end position="38"/>
    </location>
</feature>
<organism evidence="2 3">
    <name type="scientific">Pseudokineococcus marinus</name>
    <dbReference type="NCBI Taxonomy" id="351215"/>
    <lineage>
        <taxon>Bacteria</taxon>
        <taxon>Bacillati</taxon>
        <taxon>Actinomycetota</taxon>
        <taxon>Actinomycetes</taxon>
        <taxon>Kineosporiales</taxon>
        <taxon>Kineosporiaceae</taxon>
        <taxon>Pseudokineococcus</taxon>
    </lineage>
</organism>
<dbReference type="EMBL" id="JABEMA010000020">
    <property type="protein sequence ID" value="NNH22111.1"/>
    <property type="molecule type" value="Genomic_DNA"/>
</dbReference>
<protein>
    <recommendedName>
        <fullName evidence="4">PH domain-containing protein</fullName>
    </recommendedName>
</protein>